<dbReference type="Proteomes" id="UP000005326">
    <property type="component" value="Unassembled WGS sequence"/>
</dbReference>
<gene>
    <name evidence="1" type="ORF">EUBSIR_01755</name>
</gene>
<reference evidence="1" key="2">
    <citation type="submission" date="2014-06" db="EMBL/GenBank/DDBJ databases">
        <title>Draft genome sequence of Eubacterium siraeum (DSM 15702).</title>
        <authorList>
            <person name="Sudarsanam P."/>
            <person name="Ley R."/>
            <person name="Guruge J."/>
            <person name="Turnbaugh P.J."/>
            <person name="Mahowald M."/>
            <person name="Liep D."/>
            <person name="Gordon J."/>
        </authorList>
    </citation>
    <scope>NUCLEOTIDE SEQUENCE</scope>
    <source>
        <strain evidence="1">DSM 15702</strain>
    </source>
</reference>
<dbReference type="EMBL" id="ABCA03000049">
    <property type="protein sequence ID" value="EDS00342.1"/>
    <property type="molecule type" value="Genomic_DNA"/>
</dbReference>
<accession>B0MPJ6</accession>
<evidence type="ECO:0000313" key="2">
    <source>
        <dbReference type="Proteomes" id="UP000005326"/>
    </source>
</evidence>
<reference evidence="1" key="1">
    <citation type="submission" date="2007-10" db="EMBL/GenBank/DDBJ databases">
        <authorList>
            <person name="Fulton L."/>
            <person name="Clifton S."/>
            <person name="Fulton B."/>
            <person name="Xu J."/>
            <person name="Minx P."/>
            <person name="Pepin K.H."/>
            <person name="Johnson M."/>
            <person name="Thiruvilangam P."/>
            <person name="Bhonagiri V."/>
            <person name="Nash W.E."/>
            <person name="Mardis E.R."/>
            <person name="Wilson R.K."/>
        </authorList>
    </citation>
    <scope>NUCLEOTIDE SEQUENCE [LARGE SCALE GENOMIC DNA]</scope>
    <source>
        <strain evidence="1">DSM 15702</strain>
    </source>
</reference>
<protein>
    <submittedName>
        <fullName evidence="1">Uncharacterized protein</fullName>
    </submittedName>
</protein>
<sequence length="116" mass="13661">MLSMPKMPIALIANEHIRIQPIIISTNLFLIDFKWHPSRIYHSDYLLIYCKNYNIFRHENQVLFVQNSKNGVTKSRNPKDKLIMSLLIENIFIKSKKTATAIAKLLQMWYNKLNIG</sequence>
<keyword evidence="2" id="KW-1185">Reference proteome</keyword>
<comment type="caution">
    <text evidence="1">The sequence shown here is derived from an EMBL/GenBank/DDBJ whole genome shotgun (WGS) entry which is preliminary data.</text>
</comment>
<name>B0MPJ6_9FIRM</name>
<organism evidence="1 2">
    <name type="scientific">[Eubacterium] siraeum DSM 15702</name>
    <dbReference type="NCBI Taxonomy" id="428128"/>
    <lineage>
        <taxon>Bacteria</taxon>
        <taxon>Bacillati</taxon>
        <taxon>Bacillota</taxon>
        <taxon>Clostridia</taxon>
        <taxon>Eubacteriales</taxon>
        <taxon>Oscillospiraceae</taxon>
        <taxon>Oscillospiraceae incertae sedis</taxon>
    </lineage>
</organism>
<dbReference type="AlphaFoldDB" id="B0MPJ6"/>
<evidence type="ECO:0000313" key="1">
    <source>
        <dbReference type="EMBL" id="EDS00342.1"/>
    </source>
</evidence>
<proteinExistence type="predicted"/>